<dbReference type="AlphaFoldDB" id="A0A7G6VUE3"/>
<dbReference type="EMBL" id="CP060052">
    <property type="protein sequence ID" value="QNE05358.1"/>
    <property type="molecule type" value="Genomic_DNA"/>
</dbReference>
<dbReference type="GO" id="GO:0006629">
    <property type="term" value="P:lipid metabolic process"/>
    <property type="evidence" value="ECO:0007669"/>
    <property type="project" value="InterPro"/>
</dbReference>
<dbReference type="Proteomes" id="UP000515297">
    <property type="component" value="Chromosome"/>
</dbReference>
<reference evidence="2 3" key="1">
    <citation type="submission" date="2020-08" db="EMBL/GenBank/DDBJ databases">
        <authorList>
            <person name="Liu G."/>
            <person name="Sun C."/>
        </authorList>
    </citation>
    <scope>NUCLEOTIDE SEQUENCE [LARGE SCALE GENOMIC DNA]</scope>
    <source>
        <strain evidence="2 3">OT19</strain>
    </source>
</reference>
<dbReference type="PANTHER" id="PTHR46211:SF1">
    <property type="entry name" value="GLYCEROPHOSPHODIESTER PHOSPHODIESTERASE, CYTOPLASMIC"/>
    <property type="match status" value="1"/>
</dbReference>
<name>A0A7G6VUE3_9SPHN</name>
<sequence length="245" mass="26856">MGASAPSWLTDWTYAHRGLHGPDGALENSLPAFRAAIDRGHGIECDIQQSRDGCAMVFHDWTLDRLTDGQGAVRERTAADLQRIGLHQASGTIPTLDAVLRLVAGRVPILVEVKSRRDVDWRPLARAAQRALAPYRGPAALMSFDSGIVHWLLRRSRRPVGMVIGRREWQRAGGRGGFAAWRGLAIRRLDPDFIACDIADLPDPRIARLRAQGLPVLSWTIRSRKLAARAAIHVDAPIAEAAGLP</sequence>
<dbReference type="PROSITE" id="PS51704">
    <property type="entry name" value="GP_PDE"/>
    <property type="match status" value="1"/>
</dbReference>
<accession>A0A7G6VUE3</accession>
<dbReference type="InterPro" id="IPR017946">
    <property type="entry name" value="PLC-like_Pdiesterase_TIM-brl"/>
</dbReference>
<dbReference type="InterPro" id="IPR030395">
    <property type="entry name" value="GP_PDE_dom"/>
</dbReference>
<dbReference type="PANTHER" id="PTHR46211">
    <property type="entry name" value="GLYCEROPHOSPHORYL DIESTER PHOSPHODIESTERASE"/>
    <property type="match status" value="1"/>
</dbReference>
<dbReference type="Gene3D" id="3.20.20.190">
    <property type="entry name" value="Phosphatidylinositol (PI) phosphodiesterase"/>
    <property type="match status" value="1"/>
</dbReference>
<evidence type="ECO:0000313" key="2">
    <source>
        <dbReference type="EMBL" id="QNE05358.1"/>
    </source>
</evidence>
<dbReference type="GO" id="GO:0008081">
    <property type="term" value="F:phosphoric diester hydrolase activity"/>
    <property type="evidence" value="ECO:0007669"/>
    <property type="project" value="InterPro"/>
</dbReference>
<evidence type="ECO:0000313" key="3">
    <source>
        <dbReference type="Proteomes" id="UP000515297"/>
    </source>
</evidence>
<dbReference type="Pfam" id="PF03009">
    <property type="entry name" value="GDPD"/>
    <property type="match status" value="1"/>
</dbReference>
<proteinExistence type="predicted"/>
<dbReference type="SUPFAM" id="SSF51695">
    <property type="entry name" value="PLC-like phosphodiesterases"/>
    <property type="match status" value="1"/>
</dbReference>
<feature type="domain" description="GP-PDE" evidence="1">
    <location>
        <begin position="11"/>
        <end position="245"/>
    </location>
</feature>
<gene>
    <name evidence="2" type="ORF">H4O24_01180</name>
</gene>
<evidence type="ECO:0000259" key="1">
    <source>
        <dbReference type="PROSITE" id="PS51704"/>
    </source>
</evidence>
<organism evidence="2 3">
    <name type="scientific">Croceicoccus marinus</name>
    <dbReference type="NCBI Taxonomy" id="450378"/>
    <lineage>
        <taxon>Bacteria</taxon>
        <taxon>Pseudomonadati</taxon>
        <taxon>Pseudomonadota</taxon>
        <taxon>Alphaproteobacteria</taxon>
        <taxon>Sphingomonadales</taxon>
        <taxon>Erythrobacteraceae</taxon>
        <taxon>Croceicoccus</taxon>
    </lineage>
</organism>
<dbReference type="RefSeq" id="WP_185884471.1">
    <property type="nucleotide sequence ID" value="NZ_CP060052.1"/>
</dbReference>
<protein>
    <submittedName>
        <fullName evidence="2">Glycerophosphodiester phosphodiesterase</fullName>
    </submittedName>
</protein>